<dbReference type="NCBIfam" id="TIGR02174">
    <property type="entry name" value="CXXU_selWTH"/>
    <property type="match status" value="1"/>
</dbReference>
<dbReference type="PANTHER" id="PTHR33638:SF1">
    <property type="entry name" value="SELENOPROTEIN H"/>
    <property type="match status" value="1"/>
</dbReference>
<name>A0A7R9D2B9_TIMPO</name>
<reference evidence="2" key="1">
    <citation type="submission" date="2020-11" db="EMBL/GenBank/DDBJ databases">
        <authorList>
            <person name="Tran Van P."/>
        </authorList>
    </citation>
    <scope>NUCLEOTIDE SEQUENCE</scope>
</reference>
<evidence type="ECO:0008006" key="3">
    <source>
        <dbReference type="Google" id="ProtNLM"/>
    </source>
</evidence>
<proteinExistence type="predicted"/>
<dbReference type="GO" id="GO:0005794">
    <property type="term" value="C:Golgi apparatus"/>
    <property type="evidence" value="ECO:0007669"/>
    <property type="project" value="TreeGrafter"/>
</dbReference>
<dbReference type="EMBL" id="OD002973">
    <property type="protein sequence ID" value="CAD7406711.1"/>
    <property type="molecule type" value="Genomic_DNA"/>
</dbReference>
<evidence type="ECO:0000313" key="2">
    <source>
        <dbReference type="EMBL" id="CAD7406711.1"/>
    </source>
</evidence>
<dbReference type="AlphaFoldDB" id="A0A7R9D2B9"/>
<evidence type="ECO:0000256" key="1">
    <source>
        <dbReference type="ARBA" id="ARBA00023284"/>
    </source>
</evidence>
<gene>
    <name evidence="2" type="ORF">TPSB3V08_LOCUS5544</name>
</gene>
<accession>A0A7R9D2B9</accession>
<keyword evidence="1" id="KW-0676">Redox-active center</keyword>
<dbReference type="InterPro" id="IPR052674">
    <property type="entry name" value="SelWTH-like"/>
</dbReference>
<dbReference type="PANTHER" id="PTHR33638">
    <property type="entry name" value="SELENOPROTEIN H"/>
    <property type="match status" value="1"/>
</dbReference>
<dbReference type="InterPro" id="IPR011893">
    <property type="entry name" value="Selenoprotein_Rdx-typ"/>
</dbReference>
<sequence>MQLSTPRANATSHKAAELVAALKIVWPNTEVVINATKPRRGSFEFTLLGIGGKETLIWSGIKKGPPRKEKFPTSEILIEAIKGVI</sequence>
<organism evidence="2">
    <name type="scientific">Timema poppense</name>
    <name type="common">Walking stick</name>
    <dbReference type="NCBI Taxonomy" id="170557"/>
    <lineage>
        <taxon>Eukaryota</taxon>
        <taxon>Metazoa</taxon>
        <taxon>Ecdysozoa</taxon>
        <taxon>Arthropoda</taxon>
        <taxon>Hexapoda</taxon>
        <taxon>Insecta</taxon>
        <taxon>Pterygota</taxon>
        <taxon>Neoptera</taxon>
        <taxon>Polyneoptera</taxon>
        <taxon>Phasmatodea</taxon>
        <taxon>Timematodea</taxon>
        <taxon>Timematoidea</taxon>
        <taxon>Timematidae</taxon>
        <taxon>Timema</taxon>
    </lineage>
</organism>
<protein>
    <recommendedName>
        <fullName evidence="3">Selenoprotein H</fullName>
    </recommendedName>
</protein>